<dbReference type="CDD" id="cd08261">
    <property type="entry name" value="Zn_ADH7"/>
    <property type="match status" value="1"/>
</dbReference>
<dbReference type="InterPro" id="IPR050129">
    <property type="entry name" value="Zn_alcohol_dh"/>
</dbReference>
<name>A0A5C5ZY85_9BACT</name>
<keyword evidence="1 4" id="KW-0560">Oxidoreductase</keyword>
<feature type="domain" description="Alcohol dehydrogenase-like N-terminal" evidence="3">
    <location>
        <begin position="25"/>
        <end position="132"/>
    </location>
</feature>
<dbReference type="Pfam" id="PF00107">
    <property type="entry name" value="ADH_zinc_N"/>
    <property type="match status" value="1"/>
</dbReference>
<dbReference type="OrthoDB" id="239596at2"/>
<sequence>MKALQIDEPKSWKQIEIPEPSPPREGEALVRIHRVGVCGTDLGGYLGKFPFFSYPRIPGHELGVEVLAVGPDVTNVVVGDKCSVEPYINCQKCYSCQRGLTNCCEHHQTLGVMCDGGLTERMILPARKLHPANELTYEQSALVETLAIGCHAVDRAKVHASDTVLILGAGPIGLSVLEFVRIAGARTIVADLSEKRLSFVTDEMGVRDTLTITGGPDDIERLEGLTDGRRADVVIDATGNHLSMARSMQMAAFGGRVVFVGITQSNLDFPHAPFMHRRELTLLASRNALSSDFTRIIRLIESGAIDTGPWITHHANFDEVPTVFPTWIDPNSGVIKAIIHVV</sequence>
<evidence type="ECO:0000259" key="3">
    <source>
        <dbReference type="Pfam" id="PF08240"/>
    </source>
</evidence>
<dbReference type="InterPro" id="IPR013149">
    <property type="entry name" value="ADH-like_C"/>
</dbReference>
<dbReference type="PANTHER" id="PTHR43401:SF2">
    <property type="entry name" value="L-THREONINE 3-DEHYDROGENASE"/>
    <property type="match status" value="1"/>
</dbReference>
<dbReference type="SUPFAM" id="SSF51735">
    <property type="entry name" value="NAD(P)-binding Rossmann-fold domains"/>
    <property type="match status" value="1"/>
</dbReference>
<dbReference type="Proteomes" id="UP000316213">
    <property type="component" value="Unassembled WGS sequence"/>
</dbReference>
<dbReference type="InterPro" id="IPR036291">
    <property type="entry name" value="NAD(P)-bd_dom_sf"/>
</dbReference>
<organism evidence="4 5">
    <name type="scientific">Neorhodopirellula pilleata</name>
    <dbReference type="NCBI Taxonomy" id="2714738"/>
    <lineage>
        <taxon>Bacteria</taxon>
        <taxon>Pseudomonadati</taxon>
        <taxon>Planctomycetota</taxon>
        <taxon>Planctomycetia</taxon>
        <taxon>Pirellulales</taxon>
        <taxon>Pirellulaceae</taxon>
        <taxon>Neorhodopirellula</taxon>
    </lineage>
</organism>
<protein>
    <submittedName>
        <fullName evidence="4">Putative L-galactonate oxidoreductase</fullName>
        <ecNumber evidence="4">1.1.1.-</ecNumber>
    </submittedName>
</protein>
<dbReference type="AlphaFoldDB" id="A0A5C5ZY85"/>
<gene>
    <name evidence="4" type="primary">yjjN_1</name>
    <name evidence="4" type="ORF">Pla100_46540</name>
</gene>
<evidence type="ECO:0000313" key="4">
    <source>
        <dbReference type="EMBL" id="TWT92634.1"/>
    </source>
</evidence>
<proteinExistence type="predicted"/>
<dbReference type="Gene3D" id="3.40.50.720">
    <property type="entry name" value="NAD(P)-binding Rossmann-like Domain"/>
    <property type="match status" value="1"/>
</dbReference>
<dbReference type="PANTHER" id="PTHR43401">
    <property type="entry name" value="L-THREONINE 3-DEHYDROGENASE"/>
    <property type="match status" value="1"/>
</dbReference>
<comment type="caution">
    <text evidence="4">The sequence shown here is derived from an EMBL/GenBank/DDBJ whole genome shotgun (WGS) entry which is preliminary data.</text>
</comment>
<evidence type="ECO:0000256" key="1">
    <source>
        <dbReference type="ARBA" id="ARBA00023002"/>
    </source>
</evidence>
<dbReference type="GO" id="GO:0016491">
    <property type="term" value="F:oxidoreductase activity"/>
    <property type="evidence" value="ECO:0007669"/>
    <property type="project" value="UniProtKB-KW"/>
</dbReference>
<dbReference type="SUPFAM" id="SSF50129">
    <property type="entry name" value="GroES-like"/>
    <property type="match status" value="1"/>
</dbReference>
<dbReference type="RefSeq" id="WP_146580319.1">
    <property type="nucleotide sequence ID" value="NZ_SJPM01000011.1"/>
</dbReference>
<dbReference type="Pfam" id="PF08240">
    <property type="entry name" value="ADH_N"/>
    <property type="match status" value="1"/>
</dbReference>
<reference evidence="4 5" key="1">
    <citation type="submission" date="2019-02" db="EMBL/GenBank/DDBJ databases">
        <title>Deep-cultivation of Planctomycetes and their phenomic and genomic characterization uncovers novel biology.</title>
        <authorList>
            <person name="Wiegand S."/>
            <person name="Jogler M."/>
            <person name="Boedeker C."/>
            <person name="Pinto D."/>
            <person name="Vollmers J."/>
            <person name="Rivas-Marin E."/>
            <person name="Kohn T."/>
            <person name="Peeters S.H."/>
            <person name="Heuer A."/>
            <person name="Rast P."/>
            <person name="Oberbeckmann S."/>
            <person name="Bunk B."/>
            <person name="Jeske O."/>
            <person name="Meyerdierks A."/>
            <person name="Storesund J.E."/>
            <person name="Kallscheuer N."/>
            <person name="Luecker S."/>
            <person name="Lage O.M."/>
            <person name="Pohl T."/>
            <person name="Merkel B.J."/>
            <person name="Hornburger P."/>
            <person name="Mueller R.-W."/>
            <person name="Bruemmer F."/>
            <person name="Labrenz M."/>
            <person name="Spormann A.M."/>
            <person name="Op Den Camp H."/>
            <person name="Overmann J."/>
            <person name="Amann R."/>
            <person name="Jetten M.S.M."/>
            <person name="Mascher T."/>
            <person name="Medema M.H."/>
            <person name="Devos D.P."/>
            <person name="Kaster A.-K."/>
            <person name="Ovreas L."/>
            <person name="Rohde M."/>
            <person name="Galperin M.Y."/>
            <person name="Jogler C."/>
        </authorList>
    </citation>
    <scope>NUCLEOTIDE SEQUENCE [LARGE SCALE GENOMIC DNA]</scope>
    <source>
        <strain evidence="4 5">Pla100</strain>
    </source>
</reference>
<dbReference type="EMBL" id="SJPM01000011">
    <property type="protein sequence ID" value="TWT92634.1"/>
    <property type="molecule type" value="Genomic_DNA"/>
</dbReference>
<accession>A0A5C5ZY85</accession>
<dbReference type="InterPro" id="IPR013154">
    <property type="entry name" value="ADH-like_N"/>
</dbReference>
<dbReference type="Gene3D" id="3.90.180.10">
    <property type="entry name" value="Medium-chain alcohol dehydrogenases, catalytic domain"/>
    <property type="match status" value="1"/>
</dbReference>
<feature type="domain" description="Alcohol dehydrogenase-like C-terminal" evidence="2">
    <location>
        <begin position="171"/>
        <end position="301"/>
    </location>
</feature>
<dbReference type="EC" id="1.1.1.-" evidence="4"/>
<evidence type="ECO:0000259" key="2">
    <source>
        <dbReference type="Pfam" id="PF00107"/>
    </source>
</evidence>
<keyword evidence="5" id="KW-1185">Reference proteome</keyword>
<dbReference type="InterPro" id="IPR011032">
    <property type="entry name" value="GroES-like_sf"/>
</dbReference>
<evidence type="ECO:0000313" key="5">
    <source>
        <dbReference type="Proteomes" id="UP000316213"/>
    </source>
</evidence>